<comment type="function">
    <text evidence="8">SbcCD cleaves DNA hairpin structures. These structures can inhibit DNA replication and are intermediates in certain DNA recombination reactions. The complex acts as a 3'-&gt;5' double strand exonuclease that can open hairpins. It also has a 5' single-strand endonuclease activity.</text>
</comment>
<protein>
    <recommendedName>
        <fullName evidence="3 8">Nuclease SbcCD subunit D</fullName>
    </recommendedName>
</protein>
<evidence type="ECO:0000256" key="7">
    <source>
        <dbReference type="ARBA" id="ARBA00023172"/>
    </source>
</evidence>
<feature type="domain" description="Calcineurin-like phosphoesterase" evidence="9">
    <location>
        <begin position="1"/>
        <end position="243"/>
    </location>
</feature>
<dbReference type="Pfam" id="PF12320">
    <property type="entry name" value="SbcD_C"/>
    <property type="match status" value="1"/>
</dbReference>
<dbReference type="Proteomes" id="UP000642910">
    <property type="component" value="Unassembled WGS sequence"/>
</dbReference>
<evidence type="ECO:0000256" key="6">
    <source>
        <dbReference type="ARBA" id="ARBA00022839"/>
    </source>
</evidence>
<comment type="caution">
    <text evidence="11">The sequence shown here is derived from an EMBL/GenBank/DDBJ whole genome shotgun (WGS) entry which is preliminary data.</text>
</comment>
<sequence length="425" mass="46784">MRILHTADWHFGKTLEGRDRVPEQWKFVEELAAICDEEAVDLVLMAGDVYQTVNPSAEAEEMFYHALHRLAAGGRRGVVIIAGNHDHADRIRAPRWLADSLGIVLVGLPKDEIRPTEERPDAVWRPWGGVGAVELAVPSCPHKARVAAVPYPSESRLGEVLSDSLEEREMRRSYSQRLADWFADLARHFRPDTVNLLASHVYVAGGIESDSEIQIQVGGAYAVDPSAFPASAQYVALGHLHRPQEMAGPGGVPIRYAGSPIAYSFSEAGQQKSVTFVEAEPGERARWREIPLASGRPLVRWRASSLAEVHAWLGEGRDADAWIDLEVRVDTEMGLRDIQDLRGAAPHIVHIRPVLPMQEAAESLDVQTSRSVSPEALFRRYFEEKVGVPPDDALVELFLELVRDVDVDEAEGSTGPAEEGEGVGA</sequence>
<evidence type="ECO:0000256" key="8">
    <source>
        <dbReference type="RuleBase" id="RU363069"/>
    </source>
</evidence>
<keyword evidence="4 8" id="KW-0540">Nuclease</keyword>
<dbReference type="SUPFAM" id="SSF56300">
    <property type="entry name" value="Metallo-dependent phosphatases"/>
    <property type="match status" value="1"/>
</dbReference>
<name>A0ABS0F1E8_9BACL</name>
<keyword evidence="8" id="KW-0255">Endonuclease</keyword>
<evidence type="ECO:0000256" key="5">
    <source>
        <dbReference type="ARBA" id="ARBA00022801"/>
    </source>
</evidence>
<dbReference type="Pfam" id="PF00149">
    <property type="entry name" value="Metallophos"/>
    <property type="match status" value="1"/>
</dbReference>
<dbReference type="InterPro" id="IPR004593">
    <property type="entry name" value="SbcD"/>
</dbReference>
<dbReference type="PANTHER" id="PTHR30337">
    <property type="entry name" value="COMPONENT OF ATP-DEPENDENT DSDNA EXONUCLEASE"/>
    <property type="match status" value="1"/>
</dbReference>
<keyword evidence="8" id="KW-0235">DNA replication</keyword>
<dbReference type="PANTHER" id="PTHR30337:SF0">
    <property type="entry name" value="NUCLEASE SBCCD SUBUNIT D"/>
    <property type="match status" value="1"/>
</dbReference>
<dbReference type="InterPro" id="IPR026843">
    <property type="entry name" value="SbcD_C"/>
</dbReference>
<dbReference type="InterPro" id="IPR029052">
    <property type="entry name" value="Metallo-depent_PP-like"/>
</dbReference>
<comment type="subunit">
    <text evidence="2 8">Heterodimer of SbcC and SbcD.</text>
</comment>
<gene>
    <name evidence="8" type="primary">sbcD</name>
    <name evidence="11" type="ORF">IW967_04425</name>
</gene>
<dbReference type="GO" id="GO:0004527">
    <property type="term" value="F:exonuclease activity"/>
    <property type="evidence" value="ECO:0007669"/>
    <property type="project" value="UniProtKB-KW"/>
</dbReference>
<dbReference type="InterPro" id="IPR050535">
    <property type="entry name" value="DNA_Repair-Maintenance_Comp"/>
</dbReference>
<keyword evidence="12" id="KW-1185">Reference proteome</keyword>
<comment type="similarity">
    <text evidence="1 8">Belongs to the SbcD family.</text>
</comment>
<keyword evidence="6 8" id="KW-0269">Exonuclease</keyword>
<evidence type="ECO:0000259" key="9">
    <source>
        <dbReference type="Pfam" id="PF00149"/>
    </source>
</evidence>
<dbReference type="Gene3D" id="3.60.21.10">
    <property type="match status" value="1"/>
</dbReference>
<keyword evidence="7 8" id="KW-0233">DNA recombination</keyword>
<dbReference type="InterPro" id="IPR041796">
    <property type="entry name" value="Mre11_N"/>
</dbReference>
<dbReference type="InterPro" id="IPR004843">
    <property type="entry name" value="Calcineurin-like_PHP"/>
</dbReference>
<evidence type="ECO:0000259" key="10">
    <source>
        <dbReference type="Pfam" id="PF12320"/>
    </source>
</evidence>
<dbReference type="RefSeq" id="WP_195867235.1">
    <property type="nucleotide sequence ID" value="NZ_JADPKZ010000032.1"/>
</dbReference>
<dbReference type="CDD" id="cd00840">
    <property type="entry name" value="MPP_Mre11_N"/>
    <property type="match status" value="1"/>
</dbReference>
<evidence type="ECO:0000256" key="4">
    <source>
        <dbReference type="ARBA" id="ARBA00022722"/>
    </source>
</evidence>
<feature type="domain" description="Nuclease SbcCD subunit D C-terminal" evidence="10">
    <location>
        <begin position="296"/>
        <end position="385"/>
    </location>
</feature>
<reference evidence="11 12" key="1">
    <citation type="submission" date="2020-11" db="EMBL/GenBank/DDBJ databases">
        <title>Genomic insight of Alicyclobacillus mali FL 18 reveals a new arsenic-resistant strain, with potential in environmental biotechnology.</title>
        <authorList>
            <person name="Fiorentino G."/>
            <person name="Gallo G."/>
            <person name="Aulitto M."/>
        </authorList>
    </citation>
    <scope>NUCLEOTIDE SEQUENCE [LARGE SCALE GENOMIC DNA]</scope>
    <source>
        <strain evidence="11 12">FL 18</strain>
    </source>
</reference>
<evidence type="ECO:0000256" key="2">
    <source>
        <dbReference type="ARBA" id="ARBA00011322"/>
    </source>
</evidence>
<dbReference type="EMBL" id="JADPKZ010000032">
    <property type="protein sequence ID" value="MBF8377118.1"/>
    <property type="molecule type" value="Genomic_DNA"/>
</dbReference>
<keyword evidence="5 8" id="KW-0378">Hydrolase</keyword>
<dbReference type="NCBIfam" id="TIGR00619">
    <property type="entry name" value="sbcd"/>
    <property type="match status" value="1"/>
</dbReference>
<accession>A0ABS0F1E8</accession>
<evidence type="ECO:0000256" key="3">
    <source>
        <dbReference type="ARBA" id="ARBA00013365"/>
    </source>
</evidence>
<evidence type="ECO:0000313" key="11">
    <source>
        <dbReference type="EMBL" id="MBF8377118.1"/>
    </source>
</evidence>
<evidence type="ECO:0000313" key="12">
    <source>
        <dbReference type="Proteomes" id="UP000642910"/>
    </source>
</evidence>
<organism evidence="11 12">
    <name type="scientific">Alicyclobacillus mali</name>
    <name type="common">ex Roth et al. 2021</name>
    <dbReference type="NCBI Taxonomy" id="1123961"/>
    <lineage>
        <taxon>Bacteria</taxon>
        <taxon>Bacillati</taxon>
        <taxon>Bacillota</taxon>
        <taxon>Bacilli</taxon>
        <taxon>Bacillales</taxon>
        <taxon>Alicyclobacillaceae</taxon>
        <taxon>Alicyclobacillus</taxon>
    </lineage>
</organism>
<evidence type="ECO:0000256" key="1">
    <source>
        <dbReference type="ARBA" id="ARBA00010555"/>
    </source>
</evidence>
<proteinExistence type="inferred from homology"/>